<sequence length="442" mass="48570">MGVKQAHFNLFIHAAGHHSAAWRAPDSPAENLVDLAYYQDLARTAERGLFDAIFFADGHSLSPGIAADGPLWHLEPLTLLSALSQATTHIGLVSTVSATFYTPFHAARMLASLDHISGGRIGWNVVTSMFDAEAQNHGMEKMPDHATRYARAEEFVDVVLRLWDSWPRESIVIEREAPGRYIDGSQLTELHHHGEHFAVAGPLNVPRPPQGHPVLFQAGASEPGRNLAGRRAEAIYAVAYDVESGQEYRMDVRRRIAAAGRNPDSVAIMPGLVTYVGSTMEEARARQRELDVLLPTTSSLRQLSTFVGQDASQWELDAPVPKLPPLEDFTGPKGRYATILRIIETEQPTVRELLGRLAAGGGHCTMLGTPETIADDIERWIDAGAADGFNLMPPALPQDVEAFVDHVIPELQRRGRFRTEYTGSRLREHLGLEVPTQTRPGA</sequence>
<evidence type="ECO:0000256" key="4">
    <source>
        <dbReference type="ARBA" id="ARBA00023033"/>
    </source>
</evidence>
<dbReference type="SUPFAM" id="SSF51679">
    <property type="entry name" value="Bacterial luciferase-like"/>
    <property type="match status" value="1"/>
</dbReference>
<reference evidence="8 9" key="1">
    <citation type="submission" date="2014-08" db="EMBL/GenBank/DDBJ databases">
        <title>Complete genome sequence of Corynebacterium phocae M408/89/1(T)(=DSM 44612(T)), isolated from the common seal (Phoca vitulina).</title>
        <authorList>
            <person name="Ruckert C."/>
            <person name="Albersmeier A."/>
            <person name="Winkler A."/>
            <person name="Kalinowski J."/>
        </authorList>
    </citation>
    <scope>NUCLEOTIDE SEQUENCE [LARGE SCALE GENOMIC DNA]</scope>
    <source>
        <strain evidence="8 9">M408/89/1</strain>
    </source>
</reference>
<dbReference type="InterPro" id="IPR036661">
    <property type="entry name" value="Luciferase-like_sf"/>
</dbReference>
<dbReference type="PIRSF" id="PIRSF000337">
    <property type="entry name" value="NTA_MOA"/>
    <property type="match status" value="1"/>
</dbReference>
<dbReference type="KEGG" id="cpho:CPHO_00405"/>
<dbReference type="InterPro" id="IPR016215">
    <property type="entry name" value="NTA_MOA"/>
</dbReference>
<keyword evidence="3" id="KW-0560">Oxidoreductase</keyword>
<keyword evidence="2 6" id="KW-0288">FMN</keyword>
<feature type="binding site" evidence="6">
    <location>
        <position position="95"/>
    </location>
    <ligand>
        <name>FMN</name>
        <dbReference type="ChEBI" id="CHEBI:58210"/>
    </ligand>
</feature>
<dbReference type="InterPro" id="IPR011251">
    <property type="entry name" value="Luciferase-like_dom"/>
</dbReference>
<feature type="binding site" evidence="6">
    <location>
        <position position="149"/>
    </location>
    <ligand>
        <name>FMN</name>
        <dbReference type="ChEBI" id="CHEBI:58210"/>
    </ligand>
</feature>
<dbReference type="Pfam" id="PF00296">
    <property type="entry name" value="Bac_luciferase"/>
    <property type="match status" value="1"/>
</dbReference>
<dbReference type="PANTHER" id="PTHR30011">
    <property type="entry name" value="ALKANESULFONATE MONOOXYGENASE-RELATED"/>
    <property type="match status" value="1"/>
</dbReference>
<dbReference type="GO" id="GO:0004497">
    <property type="term" value="F:monooxygenase activity"/>
    <property type="evidence" value="ECO:0007669"/>
    <property type="project" value="UniProtKB-KW"/>
</dbReference>
<comment type="similarity">
    <text evidence="5">Belongs to the NtaA/SnaA/DszA monooxygenase family.</text>
</comment>
<feature type="binding site" evidence="6">
    <location>
        <position position="57"/>
    </location>
    <ligand>
        <name>FMN</name>
        <dbReference type="ChEBI" id="CHEBI:58210"/>
    </ligand>
</feature>
<evidence type="ECO:0000256" key="3">
    <source>
        <dbReference type="ARBA" id="ARBA00023002"/>
    </source>
</evidence>
<organism evidence="8 9">
    <name type="scientific">Corynebacterium phocae</name>
    <dbReference type="NCBI Taxonomy" id="161895"/>
    <lineage>
        <taxon>Bacteria</taxon>
        <taxon>Bacillati</taxon>
        <taxon>Actinomycetota</taxon>
        <taxon>Actinomycetes</taxon>
        <taxon>Mycobacteriales</taxon>
        <taxon>Corynebacteriaceae</taxon>
        <taxon>Corynebacterium</taxon>
    </lineage>
</organism>
<feature type="binding site" evidence="6">
    <location>
        <position position="221"/>
    </location>
    <ligand>
        <name>FMN</name>
        <dbReference type="ChEBI" id="CHEBI:58210"/>
    </ligand>
</feature>
<dbReference type="AlphaFoldDB" id="A0A1L7D0Q2"/>
<dbReference type="Gene3D" id="3.20.20.30">
    <property type="entry name" value="Luciferase-like domain"/>
    <property type="match status" value="1"/>
</dbReference>
<protein>
    <submittedName>
        <fullName evidence="8">Monooxygenase</fullName>
    </submittedName>
</protein>
<keyword evidence="4 8" id="KW-0503">Monooxygenase</keyword>
<dbReference type="RefSeq" id="WP_075732273.1">
    <property type="nucleotide sequence ID" value="NZ_CP009249.1"/>
</dbReference>
<name>A0A1L7D0Q2_9CORY</name>
<dbReference type="NCBIfam" id="TIGR03860">
    <property type="entry name" value="FMN_nitrolo"/>
    <property type="match status" value="1"/>
</dbReference>
<evidence type="ECO:0000256" key="1">
    <source>
        <dbReference type="ARBA" id="ARBA00022630"/>
    </source>
</evidence>
<evidence type="ECO:0000313" key="9">
    <source>
        <dbReference type="Proteomes" id="UP000185491"/>
    </source>
</evidence>
<feature type="domain" description="Luciferase-like" evidence="7">
    <location>
        <begin position="27"/>
        <end position="385"/>
    </location>
</feature>
<evidence type="ECO:0000256" key="5">
    <source>
        <dbReference type="ARBA" id="ARBA00033748"/>
    </source>
</evidence>
<dbReference type="CDD" id="cd01095">
    <property type="entry name" value="Nitrilotriacetate_monoxgenase"/>
    <property type="match status" value="1"/>
</dbReference>
<evidence type="ECO:0000256" key="6">
    <source>
        <dbReference type="PIRSR" id="PIRSR000337-1"/>
    </source>
</evidence>
<gene>
    <name evidence="8" type="ORF">CPHO_00405</name>
</gene>
<evidence type="ECO:0000259" key="7">
    <source>
        <dbReference type="Pfam" id="PF00296"/>
    </source>
</evidence>
<keyword evidence="1 6" id="KW-0285">Flavoprotein</keyword>
<evidence type="ECO:0000256" key="2">
    <source>
        <dbReference type="ARBA" id="ARBA00022643"/>
    </source>
</evidence>
<dbReference type="GO" id="GO:0016705">
    <property type="term" value="F:oxidoreductase activity, acting on paired donors, with incorporation or reduction of molecular oxygen"/>
    <property type="evidence" value="ECO:0007669"/>
    <property type="project" value="InterPro"/>
</dbReference>
<dbReference type="PANTHER" id="PTHR30011:SF16">
    <property type="entry name" value="C2H2 FINGER DOMAIN TRANSCRIPTION FACTOR (EUROFUNG)-RELATED"/>
    <property type="match status" value="1"/>
</dbReference>
<evidence type="ECO:0000313" key="8">
    <source>
        <dbReference type="EMBL" id="APT91643.1"/>
    </source>
</evidence>
<dbReference type="OrthoDB" id="8320141at2"/>
<accession>A0A1L7D0Q2</accession>
<dbReference type="STRING" id="161895.CPHO_00405"/>
<feature type="binding site" evidence="6">
    <location>
        <position position="145"/>
    </location>
    <ligand>
        <name>FMN</name>
        <dbReference type="ChEBI" id="CHEBI:58210"/>
    </ligand>
</feature>
<keyword evidence="9" id="KW-1185">Reference proteome</keyword>
<dbReference type="InterPro" id="IPR051260">
    <property type="entry name" value="Diverse_substr_monoxygenases"/>
</dbReference>
<proteinExistence type="inferred from homology"/>
<dbReference type="EMBL" id="CP009249">
    <property type="protein sequence ID" value="APT91643.1"/>
    <property type="molecule type" value="Genomic_DNA"/>
</dbReference>
<dbReference type="Proteomes" id="UP000185491">
    <property type="component" value="Chromosome"/>
</dbReference>